<name>V8AN81_9LACT</name>
<feature type="transmembrane region" description="Helical" evidence="1">
    <location>
        <begin position="9"/>
        <end position="29"/>
    </location>
</feature>
<evidence type="ECO:0000313" key="3">
    <source>
        <dbReference type="Proteomes" id="UP000018692"/>
    </source>
</evidence>
<proteinExistence type="predicted"/>
<gene>
    <name evidence="2" type="ORF">N568_0110505</name>
</gene>
<accession>V8AN81</accession>
<dbReference type="EMBL" id="AVFE01000047">
    <property type="protein sequence ID" value="ETD03982.1"/>
    <property type="molecule type" value="Genomic_DNA"/>
</dbReference>
<protein>
    <submittedName>
        <fullName evidence="2">Uncharacterized protein</fullName>
    </submittedName>
</protein>
<organism evidence="2 3">
    <name type="scientific">Lactococcus garvieae TRF1</name>
    <dbReference type="NCBI Taxonomy" id="1380772"/>
    <lineage>
        <taxon>Bacteria</taxon>
        <taxon>Bacillati</taxon>
        <taxon>Bacillota</taxon>
        <taxon>Bacilli</taxon>
        <taxon>Lactobacillales</taxon>
        <taxon>Streptococcaceae</taxon>
        <taxon>Lactococcus</taxon>
    </lineage>
</organism>
<sequence length="110" mass="12629">MESYGSQKIFFWVFAIFFGLLFSFVQPLFNEPDSSYHFDHAMYISNTVVDRSAIGFSGEDYQSQQIAFTKVSDMKAEGTYFKNFFETKLPLSIKRMQTLEPDEATAQSGT</sequence>
<evidence type="ECO:0000256" key="1">
    <source>
        <dbReference type="SAM" id="Phobius"/>
    </source>
</evidence>
<keyword evidence="1" id="KW-1133">Transmembrane helix</keyword>
<dbReference type="Proteomes" id="UP000018692">
    <property type="component" value="Unassembled WGS sequence"/>
</dbReference>
<dbReference type="PATRIC" id="fig|1380772.3.peg.2012"/>
<evidence type="ECO:0000313" key="2">
    <source>
        <dbReference type="EMBL" id="ETD03982.1"/>
    </source>
</evidence>
<dbReference type="AlphaFoldDB" id="V8AN81"/>
<reference evidence="2 3" key="1">
    <citation type="submission" date="2013-07" db="EMBL/GenBank/DDBJ databases">
        <title>Isolation of Lactococcus garvieae strain TRF1 from the fecal material of a timber rattlesnake.</title>
        <authorList>
            <person name="McLaughlin R.W."/>
            <person name="Cochran P.A."/>
            <person name="Dowd S.E."/>
        </authorList>
    </citation>
    <scope>NUCLEOTIDE SEQUENCE [LARGE SCALE GENOMIC DNA]</scope>
    <source>
        <strain evidence="2 3">TRF1</strain>
    </source>
</reference>
<keyword evidence="1" id="KW-0812">Transmembrane</keyword>
<keyword evidence="1" id="KW-0472">Membrane</keyword>
<comment type="caution">
    <text evidence="2">The sequence shown here is derived from an EMBL/GenBank/DDBJ whole genome shotgun (WGS) entry which is preliminary data.</text>
</comment>